<dbReference type="EMBL" id="SRLO01000263">
    <property type="protein sequence ID" value="TNN63885.1"/>
    <property type="molecule type" value="Genomic_DNA"/>
</dbReference>
<protein>
    <submittedName>
        <fullName evidence="2">Uncharacterized protein</fullName>
    </submittedName>
</protein>
<organism evidence="2 3">
    <name type="scientific">Liparis tanakae</name>
    <name type="common">Tanaka's snailfish</name>
    <dbReference type="NCBI Taxonomy" id="230148"/>
    <lineage>
        <taxon>Eukaryota</taxon>
        <taxon>Metazoa</taxon>
        <taxon>Chordata</taxon>
        <taxon>Craniata</taxon>
        <taxon>Vertebrata</taxon>
        <taxon>Euteleostomi</taxon>
        <taxon>Actinopterygii</taxon>
        <taxon>Neopterygii</taxon>
        <taxon>Teleostei</taxon>
        <taxon>Neoteleostei</taxon>
        <taxon>Acanthomorphata</taxon>
        <taxon>Eupercaria</taxon>
        <taxon>Perciformes</taxon>
        <taxon>Cottioidei</taxon>
        <taxon>Cottales</taxon>
        <taxon>Liparidae</taxon>
        <taxon>Liparis</taxon>
    </lineage>
</organism>
<name>A0A4Z2HF14_9TELE</name>
<accession>A0A4Z2HF14</accession>
<dbReference type="Proteomes" id="UP000314294">
    <property type="component" value="Unassembled WGS sequence"/>
</dbReference>
<evidence type="ECO:0000256" key="1">
    <source>
        <dbReference type="SAM" id="MobiDB-lite"/>
    </source>
</evidence>
<feature type="region of interest" description="Disordered" evidence="1">
    <location>
        <begin position="127"/>
        <end position="149"/>
    </location>
</feature>
<gene>
    <name evidence="2" type="ORF">EYF80_025879</name>
</gene>
<evidence type="ECO:0000313" key="2">
    <source>
        <dbReference type="EMBL" id="TNN63885.1"/>
    </source>
</evidence>
<reference evidence="2 3" key="1">
    <citation type="submission" date="2019-03" db="EMBL/GenBank/DDBJ databases">
        <title>First draft genome of Liparis tanakae, snailfish: a comprehensive survey of snailfish specific genes.</title>
        <authorList>
            <person name="Kim W."/>
            <person name="Song I."/>
            <person name="Jeong J.-H."/>
            <person name="Kim D."/>
            <person name="Kim S."/>
            <person name="Ryu S."/>
            <person name="Song J.Y."/>
            <person name="Lee S.K."/>
        </authorList>
    </citation>
    <scope>NUCLEOTIDE SEQUENCE [LARGE SCALE GENOMIC DNA]</scope>
    <source>
        <tissue evidence="2">Muscle</tissue>
    </source>
</reference>
<proteinExistence type="predicted"/>
<evidence type="ECO:0000313" key="3">
    <source>
        <dbReference type="Proteomes" id="UP000314294"/>
    </source>
</evidence>
<sequence>MLEAGLALPSSPSPVLRSVRVQLPLTSVARVLLLSSAARELVGVQNVQYGERGGPVPVLEKSRFSPAAPLFSMSPLSGLTMVWTPSPPGAGSALSRLITGWTVSATGPATALSRLITVWTPSAPGPVTALSRSPSEHEENQRAGELALPPPFISDHTRDLAKVVRPLLRCLLPVPSHGTHDATSLPPTSSHGTHFVICLPLCRTSGSTLPCWVDKYK</sequence>
<comment type="caution">
    <text evidence="2">The sequence shown here is derived from an EMBL/GenBank/DDBJ whole genome shotgun (WGS) entry which is preliminary data.</text>
</comment>
<dbReference type="AlphaFoldDB" id="A0A4Z2HF14"/>
<keyword evidence="3" id="KW-1185">Reference proteome</keyword>